<organism evidence="2 3">
    <name type="scientific">Paenibacillus lycopersici</name>
    <dbReference type="NCBI Taxonomy" id="2704462"/>
    <lineage>
        <taxon>Bacteria</taxon>
        <taxon>Bacillati</taxon>
        <taxon>Bacillota</taxon>
        <taxon>Bacilli</taxon>
        <taxon>Bacillales</taxon>
        <taxon>Paenibacillaceae</taxon>
        <taxon>Paenibacillus</taxon>
    </lineage>
</organism>
<reference evidence="2 3" key="1">
    <citation type="submission" date="2020-01" db="EMBL/GenBank/DDBJ databases">
        <title>Paenibacillus sp. nov., isolated from tomato rhizosphere.</title>
        <authorList>
            <person name="Weon H.-Y."/>
            <person name="Lee S.A."/>
        </authorList>
    </citation>
    <scope>NUCLEOTIDE SEQUENCE [LARGE SCALE GENOMIC DNA]</scope>
    <source>
        <strain evidence="2 3">12200R-189</strain>
    </source>
</reference>
<dbReference type="KEGG" id="plyc:GXP70_25380"/>
<evidence type="ECO:0000259" key="1">
    <source>
        <dbReference type="PROSITE" id="PS50930"/>
    </source>
</evidence>
<dbReference type="Proteomes" id="UP000476064">
    <property type="component" value="Chromosome"/>
</dbReference>
<evidence type="ECO:0000313" key="3">
    <source>
        <dbReference type="Proteomes" id="UP000476064"/>
    </source>
</evidence>
<gene>
    <name evidence="2" type="ORF">GXP70_25380</name>
</gene>
<dbReference type="PROSITE" id="PS50930">
    <property type="entry name" value="HTH_LYTTR"/>
    <property type="match status" value="1"/>
</dbReference>
<dbReference type="Pfam" id="PF04397">
    <property type="entry name" value="LytTR"/>
    <property type="match status" value="1"/>
</dbReference>
<name>A0A6C0G0P2_9BACL</name>
<proteinExistence type="predicted"/>
<dbReference type="Gene3D" id="2.40.50.1020">
    <property type="entry name" value="LytTr DNA-binding domain"/>
    <property type="match status" value="1"/>
</dbReference>
<dbReference type="EMBL" id="CP048209">
    <property type="protein sequence ID" value="QHT62966.1"/>
    <property type="molecule type" value="Genomic_DNA"/>
</dbReference>
<protein>
    <submittedName>
        <fullName evidence="2">LytTR family transcriptional regulator</fullName>
    </submittedName>
</protein>
<keyword evidence="3" id="KW-1185">Reference proteome</keyword>
<dbReference type="GO" id="GO:0003677">
    <property type="term" value="F:DNA binding"/>
    <property type="evidence" value="ECO:0007669"/>
    <property type="project" value="InterPro"/>
</dbReference>
<dbReference type="InterPro" id="IPR007492">
    <property type="entry name" value="LytTR_DNA-bd_dom"/>
</dbReference>
<dbReference type="RefSeq" id="WP_162359396.1">
    <property type="nucleotide sequence ID" value="NZ_CP048209.1"/>
</dbReference>
<accession>A0A6C0G0P2</accession>
<sequence length="125" mass="14448">MKASSYCINIDTVNGQIEYRNIDLVEDILYMEVTPRHGDLPPGIPLFHTAFGRYLLLYNLDHYVKALRAQGFDLFTSSFLVNTNKVDRIVVTPHGNIAYFKDAPEHAVYISKSKTKEYRHLIKRD</sequence>
<evidence type="ECO:0000313" key="2">
    <source>
        <dbReference type="EMBL" id="QHT62966.1"/>
    </source>
</evidence>
<feature type="domain" description="HTH LytTR-type" evidence="1">
    <location>
        <begin position="78"/>
        <end position="124"/>
    </location>
</feature>
<dbReference type="AlphaFoldDB" id="A0A6C0G0P2"/>